<reference evidence="2" key="1">
    <citation type="journal article" date="2023" name="Front. Plant Sci.">
        <title>Chromosomal-level genome assembly of Melastoma candidum provides insights into trichome evolution.</title>
        <authorList>
            <person name="Zhong Y."/>
            <person name="Wu W."/>
            <person name="Sun C."/>
            <person name="Zou P."/>
            <person name="Liu Y."/>
            <person name="Dai S."/>
            <person name="Zhou R."/>
        </authorList>
    </citation>
    <scope>NUCLEOTIDE SEQUENCE [LARGE SCALE GENOMIC DNA]</scope>
</reference>
<organism evidence="1 2">
    <name type="scientific">Melastoma candidum</name>
    <dbReference type="NCBI Taxonomy" id="119954"/>
    <lineage>
        <taxon>Eukaryota</taxon>
        <taxon>Viridiplantae</taxon>
        <taxon>Streptophyta</taxon>
        <taxon>Embryophyta</taxon>
        <taxon>Tracheophyta</taxon>
        <taxon>Spermatophyta</taxon>
        <taxon>Magnoliopsida</taxon>
        <taxon>eudicotyledons</taxon>
        <taxon>Gunneridae</taxon>
        <taxon>Pentapetalae</taxon>
        <taxon>rosids</taxon>
        <taxon>malvids</taxon>
        <taxon>Myrtales</taxon>
        <taxon>Melastomataceae</taxon>
        <taxon>Melastomatoideae</taxon>
        <taxon>Melastomateae</taxon>
        <taxon>Melastoma</taxon>
    </lineage>
</organism>
<protein>
    <submittedName>
        <fullName evidence="1">Uncharacterized protein</fullName>
    </submittedName>
</protein>
<proteinExistence type="predicted"/>
<accession>A0ACB9QM43</accession>
<gene>
    <name evidence="1" type="ORF">MLD38_022265</name>
</gene>
<dbReference type="EMBL" id="CM042885">
    <property type="protein sequence ID" value="KAI4366380.1"/>
    <property type="molecule type" value="Genomic_DNA"/>
</dbReference>
<evidence type="ECO:0000313" key="1">
    <source>
        <dbReference type="EMBL" id="KAI4366380.1"/>
    </source>
</evidence>
<evidence type="ECO:0000313" key="2">
    <source>
        <dbReference type="Proteomes" id="UP001057402"/>
    </source>
</evidence>
<comment type="caution">
    <text evidence="1">The sequence shown here is derived from an EMBL/GenBank/DDBJ whole genome shotgun (WGS) entry which is preliminary data.</text>
</comment>
<name>A0ACB9QM43_9MYRT</name>
<keyword evidence="2" id="KW-1185">Reference proteome</keyword>
<dbReference type="Proteomes" id="UP001057402">
    <property type="component" value="Chromosome 6"/>
</dbReference>
<sequence>MKAFWELVWDNLTIISCLAIVLFLYSFVAYFMINMLIDSFEDWYDSGARCENHGMSPEEVRELPWFDYCQGRSCAVCLDGIRSGEMCRVFPPADTFITPGASFPG</sequence>